<dbReference type="Proteomes" id="UP000681162">
    <property type="component" value="Unassembled WGS sequence"/>
</dbReference>
<proteinExistence type="predicted"/>
<dbReference type="AlphaFoldDB" id="A0A920CGK8"/>
<keyword evidence="2" id="KW-1185">Reference proteome</keyword>
<evidence type="ECO:0000313" key="2">
    <source>
        <dbReference type="Proteomes" id="UP000681162"/>
    </source>
</evidence>
<organism evidence="1 2">
    <name type="scientific">Paenibacillus antibioticophila</name>
    <dbReference type="NCBI Taxonomy" id="1274374"/>
    <lineage>
        <taxon>Bacteria</taxon>
        <taxon>Bacillati</taxon>
        <taxon>Bacillota</taxon>
        <taxon>Bacilli</taxon>
        <taxon>Bacillales</taxon>
        <taxon>Paenibacillaceae</taxon>
        <taxon>Paenibacillus</taxon>
    </lineage>
</organism>
<dbReference type="EMBL" id="BORR01000005">
    <property type="protein sequence ID" value="GIO36913.1"/>
    <property type="molecule type" value="Genomic_DNA"/>
</dbReference>
<sequence length="71" mass="8053">MSWNGKIAAEEYEQSKKVAHQIIEVLKKGNLNVRQAKLSLEIVLDEVDKAANDMKVADTPILLDEVYQLQE</sequence>
<protein>
    <submittedName>
        <fullName evidence="1">Uncharacterized protein</fullName>
    </submittedName>
</protein>
<gene>
    <name evidence="1" type="ORF">J41TS12_17740</name>
</gene>
<comment type="caution">
    <text evidence="1">The sequence shown here is derived from an EMBL/GenBank/DDBJ whole genome shotgun (WGS) entry which is preliminary data.</text>
</comment>
<dbReference type="RefSeq" id="WP_212939225.1">
    <property type="nucleotide sequence ID" value="NZ_BORR01000005.1"/>
</dbReference>
<accession>A0A920CGK8</accession>
<name>A0A920CGK8_9BACL</name>
<reference evidence="1 2" key="1">
    <citation type="submission" date="2021-03" db="EMBL/GenBank/DDBJ databases">
        <title>Antimicrobial resistance genes in bacteria isolated from Japanese honey, and their potential for conferring macrolide and lincosamide resistance in the American foulbrood pathogen Paenibacillus larvae.</title>
        <authorList>
            <person name="Okamoto M."/>
            <person name="Kumagai M."/>
            <person name="Kanamori H."/>
            <person name="Takamatsu D."/>
        </authorList>
    </citation>
    <scope>NUCLEOTIDE SEQUENCE [LARGE SCALE GENOMIC DNA]</scope>
    <source>
        <strain evidence="1 2">J41TS12</strain>
    </source>
</reference>
<evidence type="ECO:0000313" key="1">
    <source>
        <dbReference type="EMBL" id="GIO36913.1"/>
    </source>
</evidence>